<accession>A0ABW4PYA8</accession>
<comment type="caution">
    <text evidence="1">The sequence shown here is derived from an EMBL/GenBank/DDBJ whole genome shotgun (WGS) entry which is preliminary data.</text>
</comment>
<evidence type="ECO:0000313" key="2">
    <source>
        <dbReference type="Proteomes" id="UP001597280"/>
    </source>
</evidence>
<dbReference type="NCBIfam" id="TIGR03816">
    <property type="entry name" value="tadE_like_DECH"/>
    <property type="match status" value="1"/>
</dbReference>
<proteinExistence type="predicted"/>
<dbReference type="InterPro" id="IPR021202">
    <property type="entry name" value="Rv3654c-like"/>
</dbReference>
<organism evidence="1 2">
    <name type="scientific">Brachybacterium rhamnosum</name>
    <dbReference type="NCBI Taxonomy" id="173361"/>
    <lineage>
        <taxon>Bacteria</taxon>
        <taxon>Bacillati</taxon>
        <taxon>Actinomycetota</taxon>
        <taxon>Actinomycetes</taxon>
        <taxon>Micrococcales</taxon>
        <taxon>Dermabacteraceae</taxon>
        <taxon>Brachybacterium</taxon>
    </lineage>
</organism>
<gene>
    <name evidence="1" type="ORF">ACFSDA_08720</name>
</gene>
<reference evidence="2" key="1">
    <citation type="journal article" date="2019" name="Int. J. Syst. Evol. Microbiol.">
        <title>The Global Catalogue of Microorganisms (GCM) 10K type strain sequencing project: providing services to taxonomists for standard genome sequencing and annotation.</title>
        <authorList>
            <consortium name="The Broad Institute Genomics Platform"/>
            <consortium name="The Broad Institute Genome Sequencing Center for Infectious Disease"/>
            <person name="Wu L."/>
            <person name="Ma J."/>
        </authorList>
    </citation>
    <scope>NUCLEOTIDE SEQUENCE [LARGE SCALE GENOMIC DNA]</scope>
    <source>
        <strain evidence="2">JCM 11650</strain>
    </source>
</reference>
<keyword evidence="2" id="KW-1185">Reference proteome</keyword>
<dbReference type="Proteomes" id="UP001597280">
    <property type="component" value="Unassembled WGS sequence"/>
</dbReference>
<dbReference type="EMBL" id="JBHUFL010000002">
    <property type="protein sequence ID" value="MFD1835160.1"/>
    <property type="molecule type" value="Genomic_DNA"/>
</dbReference>
<evidence type="ECO:0000313" key="1">
    <source>
        <dbReference type="EMBL" id="MFD1835160.1"/>
    </source>
</evidence>
<dbReference type="RefSeq" id="WP_343904335.1">
    <property type="nucleotide sequence ID" value="NZ_BAAAIS010000002.1"/>
</dbReference>
<protein>
    <submittedName>
        <fullName evidence="1">Rv3654c family TadE-like protein</fullName>
    </submittedName>
</protein>
<name>A0ABW4PYA8_9MICO</name>
<sequence>MSTGAAGVLAWTGAMTTAVAGLTLLGAGLLAQSRAETAADLASLAGADSLAAASGDPCTVAGEAAARNEARLVSCEVQGWDVLVRVEVDAAPLGAMGARSRAGPGPAELP</sequence>